<evidence type="ECO:0000256" key="1">
    <source>
        <dbReference type="SAM" id="MobiDB-lite"/>
    </source>
</evidence>
<dbReference type="InterPro" id="IPR007831">
    <property type="entry name" value="T2SS_GspE_N"/>
</dbReference>
<comment type="caution">
    <text evidence="3">The sequence shown here is derived from an EMBL/GenBank/DDBJ whole genome shotgun (WGS) entry which is preliminary data.</text>
</comment>
<sequence length="328" mass="35858">MLVPPGFLPRLMGRVEGALVEERHPLPQTGSERTRHRNATPGSFLRRLEIMAAPRNRIGEILVKARVLDEMQLRSALAQHDQWGGRLSRIISDMGIASEETLTQAIAEGFGMQRVQLGTARDAGALARLDVHLAEQKGIFPVSLRDNGKTLVLAMADPSDLATIDQVAALSRTRVIPMVAGDQEIQNAIQRHYRNQEPTVAPTARTAPTGRPGTPGDEDEFKIVDMTGKTVRKSIADIAPNLARENAARQNAAPMPPRPSIGSSAADLLDEILNASPAETFSAEEMQRLQAVQVNQEKSSKILRALLELLLEKGHIQQRELAARMRAP</sequence>
<dbReference type="Pfam" id="PF05157">
    <property type="entry name" value="MshEN"/>
    <property type="match status" value="1"/>
</dbReference>
<feature type="region of interest" description="Disordered" evidence="1">
    <location>
        <begin position="199"/>
        <end position="219"/>
    </location>
</feature>
<evidence type="ECO:0000313" key="4">
    <source>
        <dbReference type="Proteomes" id="UP000011682"/>
    </source>
</evidence>
<keyword evidence="4" id="KW-1185">Reference proteome</keyword>
<evidence type="ECO:0000259" key="2">
    <source>
        <dbReference type="Pfam" id="PF05157"/>
    </source>
</evidence>
<protein>
    <recommendedName>
        <fullName evidence="2">Type II secretion system protein GspE N-terminal domain-containing protein</fullName>
    </recommendedName>
</protein>
<name>S9P7Z4_CYSF2</name>
<dbReference type="AlphaFoldDB" id="S9P7Z4"/>
<dbReference type="Proteomes" id="UP000011682">
    <property type="component" value="Unassembled WGS sequence"/>
</dbReference>
<evidence type="ECO:0000313" key="3">
    <source>
        <dbReference type="EMBL" id="EPX60550.1"/>
    </source>
</evidence>
<dbReference type="eggNOG" id="COG2804">
    <property type="taxonomic scope" value="Bacteria"/>
</dbReference>
<feature type="domain" description="Type II secretion system protein GspE N-terminal" evidence="2">
    <location>
        <begin position="122"/>
        <end position="197"/>
    </location>
</feature>
<feature type="compositionally biased region" description="Low complexity" evidence="1">
    <location>
        <begin position="199"/>
        <end position="215"/>
    </location>
</feature>
<accession>S9P7Z4</accession>
<dbReference type="Gene3D" id="3.30.300.160">
    <property type="entry name" value="Type II secretion system, protein E, N-terminal domain"/>
    <property type="match status" value="1"/>
</dbReference>
<gene>
    <name evidence="3" type="ORF">D187_002037</name>
</gene>
<proteinExistence type="predicted"/>
<reference evidence="3" key="1">
    <citation type="submission" date="2013-05" db="EMBL/GenBank/DDBJ databases">
        <title>Genome assembly of Cystobacter fuscus DSM 2262.</title>
        <authorList>
            <person name="Sharma G."/>
            <person name="Khatri I."/>
            <person name="Kaur C."/>
            <person name="Mayilraj S."/>
            <person name="Subramanian S."/>
        </authorList>
    </citation>
    <scope>NUCLEOTIDE SEQUENCE [LARGE SCALE GENOMIC DNA]</scope>
    <source>
        <strain evidence="3">DSM 2262</strain>
    </source>
</reference>
<organism evidence="3 4">
    <name type="scientific">Cystobacter fuscus (strain ATCC 25194 / DSM 2262 / NBRC 100088 / M29)</name>
    <dbReference type="NCBI Taxonomy" id="1242864"/>
    <lineage>
        <taxon>Bacteria</taxon>
        <taxon>Pseudomonadati</taxon>
        <taxon>Myxococcota</taxon>
        <taxon>Myxococcia</taxon>
        <taxon>Myxococcales</taxon>
        <taxon>Cystobacterineae</taxon>
        <taxon>Archangiaceae</taxon>
        <taxon>Cystobacter</taxon>
    </lineage>
</organism>
<dbReference type="InterPro" id="IPR037257">
    <property type="entry name" value="T2SS_E_N_sf"/>
</dbReference>
<dbReference type="SUPFAM" id="SSF160246">
    <property type="entry name" value="EspE N-terminal domain-like"/>
    <property type="match status" value="1"/>
</dbReference>
<dbReference type="EMBL" id="ANAH02000013">
    <property type="protein sequence ID" value="EPX60550.1"/>
    <property type="molecule type" value="Genomic_DNA"/>
</dbReference>